<proteinExistence type="predicted"/>
<dbReference type="OrthoDB" id="9770043at2"/>
<dbReference type="PANTHER" id="PTHR19328">
    <property type="entry name" value="HEDGEHOG-INTERACTING PROTEIN"/>
    <property type="match status" value="1"/>
</dbReference>
<dbReference type="Pfam" id="PF07995">
    <property type="entry name" value="GSDH"/>
    <property type="match status" value="1"/>
</dbReference>
<evidence type="ECO:0000256" key="1">
    <source>
        <dbReference type="SAM" id="MobiDB-lite"/>
    </source>
</evidence>
<feature type="signal peptide" evidence="2">
    <location>
        <begin position="1"/>
        <end position="19"/>
    </location>
</feature>
<dbReference type="Proteomes" id="UP000253529">
    <property type="component" value="Unassembled WGS sequence"/>
</dbReference>
<dbReference type="InterPro" id="IPR012938">
    <property type="entry name" value="Glc/Sorbosone_DH"/>
</dbReference>
<dbReference type="PANTHER" id="PTHR19328:SF53">
    <property type="entry name" value="MEMBRANE PROTEIN"/>
    <property type="match status" value="1"/>
</dbReference>
<organism evidence="4 5">
    <name type="scientific">Roseiarcus fermentans</name>
    <dbReference type="NCBI Taxonomy" id="1473586"/>
    <lineage>
        <taxon>Bacteria</taxon>
        <taxon>Pseudomonadati</taxon>
        <taxon>Pseudomonadota</taxon>
        <taxon>Alphaproteobacteria</taxon>
        <taxon>Hyphomicrobiales</taxon>
        <taxon>Roseiarcaceae</taxon>
        <taxon>Roseiarcus</taxon>
    </lineage>
</organism>
<name>A0A366EI79_9HYPH</name>
<feature type="domain" description="Glucose/Sorbosone dehydrogenase" evidence="3">
    <location>
        <begin position="89"/>
        <end position="364"/>
    </location>
</feature>
<feature type="chain" id="PRO_5016696216" evidence="2">
    <location>
        <begin position="20"/>
        <end position="440"/>
    </location>
</feature>
<comment type="caution">
    <text evidence="4">The sequence shown here is derived from an EMBL/GenBank/DDBJ whole genome shotgun (WGS) entry which is preliminary data.</text>
</comment>
<dbReference type="EMBL" id="QNRK01000055">
    <property type="protein sequence ID" value="RBP02122.1"/>
    <property type="molecule type" value="Genomic_DNA"/>
</dbReference>
<dbReference type="InterPro" id="IPR011042">
    <property type="entry name" value="6-blade_b-propeller_TolB-like"/>
</dbReference>
<dbReference type="RefSeq" id="WP_113893711.1">
    <property type="nucleotide sequence ID" value="NZ_QNRK01000055.1"/>
</dbReference>
<protein>
    <submittedName>
        <fullName evidence="4">Glucose/arabinose dehydrogenase</fullName>
    </submittedName>
</protein>
<dbReference type="AlphaFoldDB" id="A0A366EI79"/>
<reference evidence="4 5" key="1">
    <citation type="submission" date="2018-06" db="EMBL/GenBank/DDBJ databases">
        <title>Genomic Encyclopedia of Type Strains, Phase IV (KMG-IV): sequencing the most valuable type-strain genomes for metagenomic binning, comparative biology and taxonomic classification.</title>
        <authorList>
            <person name="Goeker M."/>
        </authorList>
    </citation>
    <scope>NUCLEOTIDE SEQUENCE [LARGE SCALE GENOMIC DNA]</scope>
    <source>
        <strain evidence="4 5">DSM 24875</strain>
    </source>
</reference>
<feature type="region of interest" description="Disordered" evidence="1">
    <location>
        <begin position="42"/>
        <end position="71"/>
    </location>
</feature>
<evidence type="ECO:0000259" key="3">
    <source>
        <dbReference type="Pfam" id="PF07995"/>
    </source>
</evidence>
<accession>A0A366EI79</accession>
<evidence type="ECO:0000256" key="2">
    <source>
        <dbReference type="SAM" id="SignalP"/>
    </source>
</evidence>
<evidence type="ECO:0000313" key="5">
    <source>
        <dbReference type="Proteomes" id="UP000253529"/>
    </source>
</evidence>
<dbReference type="SUPFAM" id="SSF50952">
    <property type="entry name" value="Soluble quinoprotein glucose dehydrogenase"/>
    <property type="match status" value="1"/>
</dbReference>
<dbReference type="Gene3D" id="2.120.10.30">
    <property type="entry name" value="TolB, C-terminal domain"/>
    <property type="match status" value="1"/>
</dbReference>
<sequence>MRMLATMALTVAAAAAATAQEPVRTGSAAFGDWRSDAPGVRRLITPADLPPPDATASAANPPARVARSPATTPKAPLGFAVDLLASGLSAPRVVRTAPNGDVFVAESGTGRVLVLRVDGTTPAPAAPHVFAAGLPLVFGVAFAPPGPDPRWVYVATERSVVRFAYRSGDLAASGPAEAVVRDLPRGGFHWTRDLAFSADGRTLFVSVGSATNDAEGAARPSAAEVAAAPLGASFGEDRDRADVLAFDPDGKGRRVYATGLRNCSGLAVQPDGGAVWCVVNERDGLGDNLPPDFATRVEDGAFYGWPWFYIGAHEDPSHAGARPDLAGRIAMPDVLLQPHSAPLGIAFYPGGQFPADYRGDAFVALHGSWNRARRTGYKVVRLIMKDGRPTGEYEDFLTGFVASDSGVWGRPVGVAATRDGALLVTDDEGGAIWRVRWRGR</sequence>
<keyword evidence="2" id="KW-0732">Signal</keyword>
<gene>
    <name evidence="4" type="ORF">DFR50_15527</name>
</gene>
<dbReference type="InterPro" id="IPR011041">
    <property type="entry name" value="Quinoprot_gluc/sorb_DH_b-prop"/>
</dbReference>
<evidence type="ECO:0000313" key="4">
    <source>
        <dbReference type="EMBL" id="RBP02122.1"/>
    </source>
</evidence>
<keyword evidence="5" id="KW-1185">Reference proteome</keyword>